<dbReference type="PANTHER" id="PTHR33336">
    <property type="entry name" value="QUINOL MONOOXYGENASE YGIN-RELATED"/>
    <property type="match status" value="1"/>
</dbReference>
<evidence type="ECO:0000313" key="8">
    <source>
        <dbReference type="Proteomes" id="UP001056588"/>
    </source>
</evidence>
<dbReference type="PANTHER" id="PTHR33336:SF3">
    <property type="entry name" value="ABM DOMAIN-CONTAINING PROTEIN"/>
    <property type="match status" value="1"/>
</dbReference>
<evidence type="ECO:0000313" key="6">
    <source>
        <dbReference type="EMBL" id="UQW81938.1"/>
    </source>
</evidence>
<sequence length="94" mass="10991">MVTVNAIMKINPEYRDSYLALVEPLVIAANKEEGALYYAHFERTDEPNTFAFIEQYRNEYALEAHNESQHFQKFFAEVKQYLLTEPVIKVLSSN</sequence>
<dbReference type="PROSITE" id="PS51725">
    <property type="entry name" value="ABM"/>
    <property type="match status" value="1"/>
</dbReference>
<feature type="domain" description="ABM" evidence="4">
    <location>
        <begin position="2"/>
        <end position="91"/>
    </location>
</feature>
<dbReference type="InterPro" id="IPR011008">
    <property type="entry name" value="Dimeric_a/b-barrel"/>
</dbReference>
<name>A0A2C6WMP7_9STAP</name>
<reference evidence="5" key="1">
    <citation type="journal article" date="2017" name="Appl. Environ. Microbiol.">
        <title>Staphylococcus edaphicus sp. nov., isolated in Antarctica, harbours mecC gene and genomic islands with suspected role in adaptation to extreme environment.</title>
        <authorList>
            <person name="Pantucek R."/>
            <person name="Sedlacek I."/>
            <person name="Indrakova A."/>
            <person name="Vrbovska V."/>
            <person name="Maslanova I."/>
            <person name="Kovarovic V."/>
            <person name="Svec P."/>
            <person name="Kralova S."/>
            <person name="Kristofova L."/>
            <person name="Keklakova J."/>
            <person name="Petras P."/>
            <person name="Doskar J."/>
        </authorList>
    </citation>
    <scope>NUCLEOTIDE SEQUENCE</scope>
    <source>
        <strain evidence="5">CCM 8730</strain>
    </source>
</reference>
<dbReference type="Pfam" id="PF03992">
    <property type="entry name" value="ABM"/>
    <property type="match status" value="1"/>
</dbReference>
<proteinExistence type="inferred from homology"/>
<dbReference type="OrthoDB" id="287932at2"/>
<evidence type="ECO:0000256" key="2">
    <source>
        <dbReference type="ARBA" id="ARBA00018486"/>
    </source>
</evidence>
<reference evidence="6" key="4">
    <citation type="submission" date="2022-03" db="EMBL/GenBank/DDBJ databases">
        <title>Complete Genome Sequence of Staphylococcus edaphicus strain CCM 8731.</title>
        <authorList>
            <person name="Rimmer C.O."/>
            <person name="Thomas J.C."/>
        </authorList>
    </citation>
    <scope>NUCLEOTIDE SEQUENCE</scope>
    <source>
        <strain evidence="6">CCM 8731</strain>
    </source>
</reference>
<dbReference type="GO" id="GO:0004497">
    <property type="term" value="F:monooxygenase activity"/>
    <property type="evidence" value="ECO:0007669"/>
    <property type="project" value="UniProtKB-KW"/>
</dbReference>
<dbReference type="InterPro" id="IPR007138">
    <property type="entry name" value="ABM_dom"/>
</dbReference>
<dbReference type="SUPFAM" id="SSF54909">
    <property type="entry name" value="Dimeric alpha+beta barrel"/>
    <property type="match status" value="1"/>
</dbReference>
<evidence type="ECO:0000313" key="7">
    <source>
        <dbReference type="Proteomes" id="UP000223828"/>
    </source>
</evidence>
<accession>A0A2C6WMP7</accession>
<dbReference type="Proteomes" id="UP000223828">
    <property type="component" value="Unassembled WGS sequence"/>
</dbReference>
<keyword evidence="5" id="KW-0503">Monooxygenase</keyword>
<dbReference type="EMBL" id="CP093217">
    <property type="protein sequence ID" value="UQW81938.1"/>
    <property type="molecule type" value="Genomic_DNA"/>
</dbReference>
<reference evidence="7" key="2">
    <citation type="submission" date="2017-10" db="EMBL/GenBank/DDBJ databases">
        <title>Staphylococcus edaphicus sp. nov., isolated in Antarctica, harbouring mecC gene and genomic islands essential in adaptation to extreme environment.</title>
        <authorList>
            <person name="Pantucek R."/>
            <person name="Sedlacek I."/>
            <person name="Indrakova A."/>
            <person name="Vrbovska V."/>
            <person name="Maslanova I."/>
            <person name="Kovarovic V."/>
            <person name="Svec P."/>
            <person name="Kralova S."/>
            <person name="Kristofova L."/>
            <person name="Keklakova J."/>
            <person name="Petras P."/>
            <person name="Doskar J."/>
        </authorList>
    </citation>
    <scope>NUCLEOTIDE SEQUENCE [LARGE SCALE GENOMIC DNA]</scope>
    <source>
        <strain evidence="7">CCM 5085</strain>
    </source>
</reference>
<reference evidence="5" key="3">
    <citation type="submission" date="2017-10" db="EMBL/GenBank/DDBJ databases">
        <authorList>
            <person name="Vrbovska V."/>
            <person name="Kovarovic V."/>
            <person name="Indrakova A."/>
        </authorList>
    </citation>
    <scope>NUCLEOTIDE SEQUENCE</scope>
    <source>
        <strain evidence="5">CCM 8730</strain>
    </source>
</reference>
<dbReference type="InterPro" id="IPR050744">
    <property type="entry name" value="AI-2_Isomerase_LsrG"/>
</dbReference>
<dbReference type="Proteomes" id="UP001056588">
    <property type="component" value="Chromosome"/>
</dbReference>
<organism evidence="5 7">
    <name type="scientific">Staphylococcus edaphicus</name>
    <dbReference type="NCBI Taxonomy" id="1955013"/>
    <lineage>
        <taxon>Bacteria</taxon>
        <taxon>Bacillati</taxon>
        <taxon>Bacillota</taxon>
        <taxon>Bacilli</taxon>
        <taxon>Bacillales</taxon>
        <taxon>Staphylococcaceae</taxon>
        <taxon>Staphylococcus</taxon>
    </lineage>
</organism>
<evidence type="ECO:0000256" key="3">
    <source>
        <dbReference type="ARBA" id="ARBA00032861"/>
    </source>
</evidence>
<dbReference type="Gene3D" id="3.30.70.100">
    <property type="match status" value="1"/>
</dbReference>
<keyword evidence="8" id="KW-1185">Reference proteome</keyword>
<evidence type="ECO:0000313" key="5">
    <source>
        <dbReference type="EMBL" id="PHK49639.1"/>
    </source>
</evidence>
<evidence type="ECO:0000256" key="1">
    <source>
        <dbReference type="ARBA" id="ARBA00009267"/>
    </source>
</evidence>
<protein>
    <recommendedName>
        <fullName evidence="2">Signal transduction protein TRAP</fullName>
    </recommendedName>
    <alternativeName>
        <fullName evidence="3">Target of RNAIII-activating protein</fullName>
    </alternativeName>
</protein>
<dbReference type="AlphaFoldDB" id="A0A2C6WMP7"/>
<dbReference type="EMBL" id="MRZN01000009">
    <property type="protein sequence ID" value="PHK49639.1"/>
    <property type="molecule type" value="Genomic_DNA"/>
</dbReference>
<evidence type="ECO:0000259" key="4">
    <source>
        <dbReference type="PROSITE" id="PS51725"/>
    </source>
</evidence>
<dbReference type="RefSeq" id="WP_099090251.1">
    <property type="nucleotide sequence ID" value="NZ_CP093217.1"/>
</dbReference>
<gene>
    <name evidence="5" type="ORF">BTJ66_06980</name>
    <name evidence="6" type="ORF">MNY58_02165</name>
</gene>
<keyword evidence="5" id="KW-0560">Oxidoreductase</keyword>
<comment type="similarity">
    <text evidence="1">Belongs to the TRAP family.</text>
</comment>